<keyword evidence="1" id="KW-0963">Cytoplasm</keyword>
<sequence length="259" mass="27777">MPMNMPPVSPAPVEEYTDRRDRPLRDLDGPREMPITLALNDEAVATLLATPESLEPLAIGHAFTAGWITRRDQVADITVSRLRHGLRVRLGVPARLARQAARRAPCEASVSSCGACGALEEAEVMAGLTRLPPHPVLSGEALRQGLAALEARHCRGQHTALGLDARGEVMTQGQDIGRHNALDRVIGESLLNGTPPEAVLVSSRCSLELVQKTVRAHIPTLATLSLPSALAVEVARACELNLVCCHRGRSLELFSGRLS</sequence>
<keyword evidence="5" id="KW-1185">Reference proteome</keyword>
<name>A0ABS7X458_9GAMM</name>
<evidence type="ECO:0000313" key="4">
    <source>
        <dbReference type="EMBL" id="MBZ9569214.1"/>
    </source>
</evidence>
<dbReference type="Gene3D" id="3.40.140.10">
    <property type="entry name" value="Cytidine Deaminase, domain 2"/>
    <property type="match status" value="1"/>
</dbReference>
<reference evidence="4 5" key="1">
    <citation type="submission" date="2021-05" db="EMBL/GenBank/DDBJ databases">
        <title>Petroleum and Energy Research Collection (APPE): ex situ preservation of microbial diversity associated with the oil industry and exploitation of its biotechnological potential.</title>
        <authorList>
            <person name="Paixao C.T.M."/>
            <person name="Gomes M.B."/>
            <person name="Oliveira V.M."/>
        </authorList>
    </citation>
    <scope>NUCLEOTIDE SEQUENCE [LARGE SCALE GENOMIC DNA]</scope>
    <source>
        <strain evidence="4 5">LIT2</strain>
    </source>
</reference>
<evidence type="ECO:0000256" key="2">
    <source>
        <dbReference type="ARBA" id="ARBA00023150"/>
    </source>
</evidence>
<feature type="compositionally biased region" description="Basic and acidic residues" evidence="3">
    <location>
        <begin position="16"/>
        <end position="30"/>
    </location>
</feature>
<accession>A0ABS7X458</accession>
<dbReference type="SUPFAM" id="SSF53927">
    <property type="entry name" value="Cytidine deaminase-like"/>
    <property type="match status" value="1"/>
</dbReference>
<dbReference type="InterPro" id="IPR016193">
    <property type="entry name" value="Cytidine_deaminase-like"/>
</dbReference>
<gene>
    <name evidence="4" type="ORF">KGQ91_16220</name>
</gene>
<protein>
    <submittedName>
        <fullName evidence="4">Formate dehydrogenase accessory sulfurtransferase FdhD</fullName>
    </submittedName>
</protein>
<dbReference type="Gene3D" id="3.10.20.10">
    <property type="match status" value="1"/>
</dbReference>
<dbReference type="InterPro" id="IPR003786">
    <property type="entry name" value="FdhD"/>
</dbReference>
<dbReference type="Proteomes" id="UP001319883">
    <property type="component" value="Unassembled WGS sequence"/>
</dbReference>
<dbReference type="EMBL" id="JAGXFD010000002">
    <property type="protein sequence ID" value="MBZ9569214.1"/>
    <property type="molecule type" value="Genomic_DNA"/>
</dbReference>
<proteinExistence type="predicted"/>
<evidence type="ECO:0000313" key="5">
    <source>
        <dbReference type="Proteomes" id="UP001319883"/>
    </source>
</evidence>
<dbReference type="Pfam" id="PF02634">
    <property type="entry name" value="FdhD-NarQ"/>
    <property type="match status" value="1"/>
</dbReference>
<organism evidence="4 5">
    <name type="scientific">Modicisalibacter tunisiensis</name>
    <dbReference type="NCBI Taxonomy" id="390637"/>
    <lineage>
        <taxon>Bacteria</taxon>
        <taxon>Pseudomonadati</taxon>
        <taxon>Pseudomonadota</taxon>
        <taxon>Gammaproteobacteria</taxon>
        <taxon>Oceanospirillales</taxon>
        <taxon>Halomonadaceae</taxon>
        <taxon>Modicisalibacter</taxon>
    </lineage>
</organism>
<dbReference type="PANTHER" id="PTHR30592">
    <property type="entry name" value="FORMATE DEHYDROGENASE"/>
    <property type="match status" value="1"/>
</dbReference>
<evidence type="ECO:0000256" key="1">
    <source>
        <dbReference type="ARBA" id="ARBA00022490"/>
    </source>
</evidence>
<dbReference type="PIRSF" id="PIRSF015626">
    <property type="entry name" value="FdhD"/>
    <property type="match status" value="1"/>
</dbReference>
<dbReference type="PANTHER" id="PTHR30592:SF1">
    <property type="entry name" value="SULFUR CARRIER PROTEIN FDHD"/>
    <property type="match status" value="1"/>
</dbReference>
<comment type="caution">
    <text evidence="4">The sequence shown here is derived from an EMBL/GenBank/DDBJ whole genome shotgun (WGS) entry which is preliminary data.</text>
</comment>
<keyword evidence="2" id="KW-0501">Molybdenum cofactor biosynthesis</keyword>
<feature type="compositionally biased region" description="Pro residues" evidence="3">
    <location>
        <begin position="1"/>
        <end position="10"/>
    </location>
</feature>
<evidence type="ECO:0000256" key="3">
    <source>
        <dbReference type="SAM" id="MobiDB-lite"/>
    </source>
</evidence>
<feature type="region of interest" description="Disordered" evidence="3">
    <location>
        <begin position="1"/>
        <end position="30"/>
    </location>
</feature>